<dbReference type="PANTHER" id="PTHR42901:SF1">
    <property type="entry name" value="ALCOHOL DEHYDROGENASE"/>
    <property type="match status" value="1"/>
</dbReference>
<comment type="caution">
    <text evidence="3">The sequence shown here is derived from an EMBL/GenBank/DDBJ whole genome shotgun (WGS) entry which is preliminary data.</text>
</comment>
<evidence type="ECO:0000256" key="1">
    <source>
        <dbReference type="ARBA" id="ARBA00006484"/>
    </source>
</evidence>
<dbReference type="Pfam" id="PF00106">
    <property type="entry name" value="adh_short"/>
    <property type="match status" value="1"/>
</dbReference>
<dbReference type="AlphaFoldDB" id="A0A1F6UHX9"/>
<dbReference type="GO" id="GO:0016491">
    <property type="term" value="F:oxidoreductase activity"/>
    <property type="evidence" value="ECO:0007669"/>
    <property type="project" value="UniProtKB-KW"/>
</dbReference>
<evidence type="ECO:0000256" key="2">
    <source>
        <dbReference type="ARBA" id="ARBA00023002"/>
    </source>
</evidence>
<accession>A0A1F6UHX9</accession>
<dbReference type="Gene3D" id="3.40.50.720">
    <property type="entry name" value="NAD(P)-binding Rossmann-like Domain"/>
    <property type="match status" value="1"/>
</dbReference>
<dbReference type="InterPro" id="IPR036291">
    <property type="entry name" value="NAD(P)-bd_dom_sf"/>
</dbReference>
<reference evidence="3 4" key="1">
    <citation type="journal article" date="2016" name="Nat. Commun.">
        <title>Thousands of microbial genomes shed light on interconnected biogeochemical processes in an aquifer system.</title>
        <authorList>
            <person name="Anantharaman K."/>
            <person name="Brown C.T."/>
            <person name="Hug L.A."/>
            <person name="Sharon I."/>
            <person name="Castelle C.J."/>
            <person name="Probst A.J."/>
            <person name="Thomas B.C."/>
            <person name="Singh A."/>
            <person name="Wilkins M.J."/>
            <person name="Karaoz U."/>
            <person name="Brodie E.L."/>
            <person name="Williams K.H."/>
            <person name="Hubbard S.S."/>
            <person name="Banfield J.F."/>
        </authorList>
    </citation>
    <scope>NUCLEOTIDE SEQUENCE [LARGE SCALE GENOMIC DNA]</scope>
</reference>
<dbReference type="EMBL" id="MFSV01000163">
    <property type="protein sequence ID" value="OGI56984.1"/>
    <property type="molecule type" value="Genomic_DNA"/>
</dbReference>
<gene>
    <name evidence="3" type="ORF">A2V58_07070</name>
</gene>
<dbReference type="PANTHER" id="PTHR42901">
    <property type="entry name" value="ALCOHOL DEHYDROGENASE"/>
    <property type="match status" value="1"/>
</dbReference>
<evidence type="ECO:0000313" key="4">
    <source>
        <dbReference type="Proteomes" id="UP000177950"/>
    </source>
</evidence>
<keyword evidence="2" id="KW-0560">Oxidoreductase</keyword>
<evidence type="ECO:0000313" key="3">
    <source>
        <dbReference type="EMBL" id="OGI56984.1"/>
    </source>
</evidence>
<comment type="similarity">
    <text evidence="1">Belongs to the short-chain dehydrogenases/reductases (SDR) family.</text>
</comment>
<organism evidence="3 4">
    <name type="scientific">Candidatus Muproteobacteria bacterium RBG_19FT_COMBO_61_10</name>
    <dbReference type="NCBI Taxonomy" id="1817761"/>
    <lineage>
        <taxon>Bacteria</taxon>
        <taxon>Pseudomonadati</taxon>
        <taxon>Pseudomonadota</taxon>
        <taxon>Candidatus Muproteobacteria</taxon>
    </lineage>
</organism>
<dbReference type="PRINTS" id="PR00081">
    <property type="entry name" value="GDHRDH"/>
</dbReference>
<dbReference type="SUPFAM" id="SSF51735">
    <property type="entry name" value="NAD(P)-binding Rossmann-fold domains"/>
    <property type="match status" value="1"/>
</dbReference>
<sequence length="248" mass="26771">MNSMRNYQPPRDLLAGRVILVTGAGDGLGRTASLAYARHGASVILAGRTQNKLEAVYDEILAEQLANPLLMPLDLAKAGLREFEQIAAAIDREFGRLDGLLHSAATLGTLTPLAQYDLETWQKVVQVNLNAAYLLTRACLGVLEKSPDASVIFTTSEMARHGRAYWGAYAAAGAALENLTQVWADELSTNTHIRMNTLDPGTVRSALRARAFPGENPLTLPAPEEVMAQYLYLMGPDSRGITGQALHA</sequence>
<dbReference type="NCBIfam" id="NF006509">
    <property type="entry name" value="PRK08945.1"/>
    <property type="match status" value="1"/>
</dbReference>
<proteinExistence type="inferred from homology"/>
<dbReference type="Proteomes" id="UP000177950">
    <property type="component" value="Unassembled WGS sequence"/>
</dbReference>
<dbReference type="InterPro" id="IPR002347">
    <property type="entry name" value="SDR_fam"/>
</dbReference>
<protein>
    <submittedName>
        <fullName evidence="3">YciK family oxidoreductase</fullName>
    </submittedName>
</protein>
<name>A0A1F6UHX9_9PROT</name>